<sequence length="159" mass="17355">MMTRSLTQIIHDMVLDGGVPAKVIAAEIGKPYTTMLREINPHDSGAKVGIDLLLPLMRSSKSNEPLKFLAHQMGYALVPLKRSEAMQMDPMAMSLKLLQEFGELSKRLQGILSQQSLSEEDFAVVEHAGCNAVMATVDLLECLRGMCGIESPLTNKEAA</sequence>
<dbReference type="AlphaFoldDB" id="F3Z0A9"/>
<keyword evidence="2" id="KW-1185">Reference proteome</keyword>
<proteinExistence type="predicted"/>
<organism evidence="1 2">
    <name type="scientific">Desulfocurvibacter africanus subsp. africanus str. Walvis Bay</name>
    <dbReference type="NCBI Taxonomy" id="690850"/>
    <lineage>
        <taxon>Bacteria</taxon>
        <taxon>Pseudomonadati</taxon>
        <taxon>Thermodesulfobacteriota</taxon>
        <taxon>Desulfovibrionia</taxon>
        <taxon>Desulfovibrionales</taxon>
        <taxon>Desulfovibrionaceae</taxon>
        <taxon>Desulfocurvibacter</taxon>
    </lineage>
</organism>
<gene>
    <name evidence="1" type="ORF">Desaf_1474</name>
</gene>
<dbReference type="EMBL" id="CP003221">
    <property type="protein sequence ID" value="EGJ49811.1"/>
    <property type="molecule type" value="Genomic_DNA"/>
</dbReference>
<dbReference type="GO" id="GO:0003677">
    <property type="term" value="F:DNA binding"/>
    <property type="evidence" value="ECO:0007669"/>
    <property type="project" value="InterPro"/>
</dbReference>
<evidence type="ECO:0000313" key="2">
    <source>
        <dbReference type="Proteomes" id="UP000007844"/>
    </source>
</evidence>
<accession>F3Z0A9</accession>
<evidence type="ECO:0000313" key="1">
    <source>
        <dbReference type="EMBL" id="EGJ49811.1"/>
    </source>
</evidence>
<dbReference type="eggNOG" id="ENOG5031NMR">
    <property type="taxonomic scope" value="Bacteria"/>
</dbReference>
<dbReference type="Pfam" id="PF06892">
    <property type="entry name" value="Phage_CP76"/>
    <property type="match status" value="1"/>
</dbReference>
<protein>
    <submittedName>
        <fullName evidence="1">Uncharacterized protein</fullName>
    </submittedName>
</protein>
<dbReference type="InterPro" id="IPR009679">
    <property type="entry name" value="Phage_186_CII-like"/>
</dbReference>
<dbReference type="HOGENOM" id="CLU_140240_0_0_7"/>
<name>F3Z0A9_DESAF</name>
<dbReference type="KEGG" id="daf:Desaf_1474"/>
<reference evidence="1 2" key="1">
    <citation type="journal article" date="2011" name="J. Bacteriol.">
        <title>Genome sequence of the mercury-methylating and pleomorphic Desulfovibrio africanus Strain Walvis Bay.</title>
        <authorList>
            <person name="Brown S.D."/>
            <person name="Wall J.D."/>
            <person name="Kucken A.M."/>
            <person name="Gilmour C.C."/>
            <person name="Podar M."/>
            <person name="Brandt C.C."/>
            <person name="Teshima H."/>
            <person name="Detter J.C."/>
            <person name="Han C.S."/>
            <person name="Land M.L."/>
            <person name="Lucas S."/>
            <person name="Han J."/>
            <person name="Pennacchio L."/>
            <person name="Nolan M."/>
            <person name="Pitluck S."/>
            <person name="Woyke T."/>
            <person name="Goodwin L."/>
            <person name="Palumbo A.V."/>
            <person name="Elias D.A."/>
        </authorList>
    </citation>
    <scope>NUCLEOTIDE SEQUENCE [LARGE SCALE GENOMIC DNA]</scope>
    <source>
        <strain evidence="1 2">Walvis Bay</strain>
    </source>
</reference>
<dbReference type="Proteomes" id="UP000007844">
    <property type="component" value="Chromosome"/>
</dbReference>